<dbReference type="SUPFAM" id="SSF54593">
    <property type="entry name" value="Glyoxalase/Bleomycin resistance protein/Dihydroxybiphenyl dioxygenase"/>
    <property type="match status" value="1"/>
</dbReference>
<dbReference type="InterPro" id="IPR004360">
    <property type="entry name" value="Glyas_Fos-R_dOase_dom"/>
</dbReference>
<accession>A0ABZ2HER8</accession>
<dbReference type="Proteomes" id="UP001364156">
    <property type="component" value="Chromosome"/>
</dbReference>
<dbReference type="Pfam" id="PF00903">
    <property type="entry name" value="Glyoxalase"/>
    <property type="match status" value="1"/>
</dbReference>
<dbReference type="EMBL" id="CP146069">
    <property type="protein sequence ID" value="WWR46475.1"/>
    <property type="molecule type" value="Genomic_DNA"/>
</dbReference>
<organism evidence="3 4">
    <name type="scientific">Roseovarius phycicola</name>
    <dbReference type="NCBI Taxonomy" id="3080976"/>
    <lineage>
        <taxon>Bacteria</taxon>
        <taxon>Pseudomonadati</taxon>
        <taxon>Pseudomonadota</taxon>
        <taxon>Alphaproteobacteria</taxon>
        <taxon>Rhodobacterales</taxon>
        <taxon>Roseobacteraceae</taxon>
        <taxon>Roseovarius</taxon>
    </lineage>
</organism>
<name>A0ABZ2HER8_9RHOB</name>
<sequence length="133" mass="14369">MPLQIQSLDHIVLTVKDISTTVEFYQALGMSVQRFQPADGTERTALSFGSQKINLHQAGAEFEPKAAAPLPGSADLCFRTQTPLDECAAHLQACSIEIIEGPVPRTGATGPLKSIYTRDPDGNLIEIANQTEF</sequence>
<protein>
    <submittedName>
        <fullName evidence="3">VOC family protein</fullName>
    </submittedName>
</protein>
<keyword evidence="1" id="KW-0479">Metal-binding</keyword>
<dbReference type="InterPro" id="IPR018146">
    <property type="entry name" value="Glyoxalase_1_CS"/>
</dbReference>
<dbReference type="CDD" id="cd07253">
    <property type="entry name" value="GLOD5"/>
    <property type="match status" value="1"/>
</dbReference>
<gene>
    <name evidence="3" type="ORF">RZ517_17180</name>
</gene>
<dbReference type="PANTHER" id="PTHR21366">
    <property type="entry name" value="GLYOXALASE FAMILY PROTEIN"/>
    <property type="match status" value="1"/>
</dbReference>
<reference evidence="3 4" key="1">
    <citation type="submission" date="2023-10" db="EMBL/GenBank/DDBJ databases">
        <title>Roseovarius strain S88 nov., isolated from a marine algae.</title>
        <authorList>
            <person name="Lee M.W."/>
            <person name="Lee J.K."/>
            <person name="Kim J.M."/>
            <person name="Choi D.G."/>
            <person name="Baek J.H."/>
            <person name="Bayburt H."/>
            <person name="Jung J.J."/>
            <person name="Han D.M."/>
            <person name="Jeon C.O."/>
        </authorList>
    </citation>
    <scope>NUCLEOTIDE SEQUENCE [LARGE SCALE GENOMIC DNA]</scope>
    <source>
        <strain evidence="3 4">S88</strain>
    </source>
</reference>
<dbReference type="PROSITE" id="PS00934">
    <property type="entry name" value="GLYOXALASE_I_1"/>
    <property type="match status" value="1"/>
</dbReference>
<dbReference type="RefSeq" id="WP_338549332.1">
    <property type="nucleotide sequence ID" value="NZ_CP146069.1"/>
</dbReference>
<dbReference type="Gene3D" id="3.10.180.10">
    <property type="entry name" value="2,3-Dihydroxybiphenyl 1,2-Dioxygenase, domain 1"/>
    <property type="match status" value="1"/>
</dbReference>
<evidence type="ECO:0000313" key="4">
    <source>
        <dbReference type="Proteomes" id="UP001364156"/>
    </source>
</evidence>
<keyword evidence="4" id="KW-1185">Reference proteome</keyword>
<evidence type="ECO:0000259" key="2">
    <source>
        <dbReference type="PROSITE" id="PS51819"/>
    </source>
</evidence>
<proteinExistence type="predicted"/>
<evidence type="ECO:0000256" key="1">
    <source>
        <dbReference type="ARBA" id="ARBA00022723"/>
    </source>
</evidence>
<dbReference type="InterPro" id="IPR029068">
    <property type="entry name" value="Glyas_Bleomycin-R_OHBP_Dase"/>
</dbReference>
<feature type="domain" description="VOC" evidence="2">
    <location>
        <begin position="7"/>
        <end position="130"/>
    </location>
</feature>
<evidence type="ECO:0000313" key="3">
    <source>
        <dbReference type="EMBL" id="WWR46475.1"/>
    </source>
</evidence>
<dbReference type="PROSITE" id="PS51819">
    <property type="entry name" value="VOC"/>
    <property type="match status" value="1"/>
</dbReference>
<dbReference type="InterPro" id="IPR050383">
    <property type="entry name" value="GlyoxalaseI/FosfomycinResist"/>
</dbReference>
<dbReference type="InterPro" id="IPR037523">
    <property type="entry name" value="VOC_core"/>
</dbReference>
<dbReference type="PANTHER" id="PTHR21366:SF14">
    <property type="entry name" value="GLYOXALASE DOMAIN-CONTAINING PROTEIN 5"/>
    <property type="match status" value="1"/>
</dbReference>